<evidence type="ECO:0000256" key="4">
    <source>
        <dbReference type="ARBA" id="ARBA00022884"/>
    </source>
</evidence>
<proteinExistence type="inferred from homology"/>
<dbReference type="Pfam" id="PF01189">
    <property type="entry name" value="Methyltr_RsmB-F"/>
    <property type="match status" value="1"/>
</dbReference>
<keyword evidence="4 5" id="KW-0694">RNA-binding</keyword>
<comment type="similarity">
    <text evidence="5">Belongs to the class I-like SAM-binding methyltransferase superfamily. RsmB/NOP family.</text>
</comment>
<keyword evidence="3 5" id="KW-0949">S-adenosyl-L-methionine</keyword>
<dbReference type="PANTHER" id="PTHR22807:SF53">
    <property type="entry name" value="RIBOSOMAL RNA SMALL SUBUNIT METHYLTRANSFERASE B-RELATED"/>
    <property type="match status" value="1"/>
</dbReference>
<protein>
    <submittedName>
        <fullName evidence="7">Fmu (Sun) domain protein</fullName>
    </submittedName>
</protein>
<feature type="binding site" evidence="5">
    <location>
        <position position="293"/>
    </location>
    <ligand>
        <name>S-adenosyl-L-methionine</name>
        <dbReference type="ChEBI" id="CHEBI:59789"/>
    </ligand>
</feature>
<dbReference type="PRINTS" id="PR02008">
    <property type="entry name" value="RCMTFAMILY"/>
</dbReference>
<dbReference type="RefSeq" id="WP_013933329.1">
    <property type="nucleotide sequence ID" value="NC_015709.1"/>
</dbReference>
<evidence type="ECO:0000313" key="8">
    <source>
        <dbReference type="Proteomes" id="UP000000491"/>
    </source>
</evidence>
<dbReference type="GO" id="GO:0001510">
    <property type="term" value="P:RNA methylation"/>
    <property type="evidence" value="ECO:0007669"/>
    <property type="project" value="InterPro"/>
</dbReference>
<dbReference type="PROSITE" id="PS51686">
    <property type="entry name" value="SAM_MT_RSMB_NOP"/>
    <property type="match status" value="1"/>
</dbReference>
<comment type="caution">
    <text evidence="5">Lacks conserved residue(s) required for the propagation of feature annotation.</text>
</comment>
<dbReference type="InterPro" id="IPR001678">
    <property type="entry name" value="MeTrfase_RsmB-F_NOP2_dom"/>
</dbReference>
<dbReference type="InterPro" id="IPR049560">
    <property type="entry name" value="MeTrfase_RsmB-F_NOP2_cat"/>
</dbReference>
<dbReference type="EMBL" id="CP002865">
    <property type="protein sequence ID" value="AEI36928.1"/>
    <property type="molecule type" value="Genomic_DNA"/>
</dbReference>
<dbReference type="KEGG" id="zmp:Zymop_0024"/>
<evidence type="ECO:0000313" key="7">
    <source>
        <dbReference type="EMBL" id="AEI36928.1"/>
    </source>
</evidence>
<evidence type="ECO:0000256" key="2">
    <source>
        <dbReference type="ARBA" id="ARBA00022679"/>
    </source>
</evidence>
<sequence>MIPQARVEAAIELLDQIINAARDEGSAADRLISGYFKTRRYAGSKDRAAVRALVYRAIRHIGDCPKNGRSAMIRLAKDDPELAALFDGGKHAPAPILPQEIEYAAQKSAENPSLLPLWLAQKMDGYLDKDEQNALLGRAPLDIRFNPHITNLEAVLEAFPEGKPIEGLPYGVRLTEGTQVEKSPLWQKGAVEVQDAGSQWASLICQAKSDMRIVDLCAGAGGKTLALASDILADGGDGHGLIACDTDRSRLSRLQPRLKRAGIETVEQRLLNPKEEDQALADLFEKEDLVLIDAPCSGTGTWRRNPEARWRLNPERLSRLTAIQAYLLDMATKLVQPGGHLVYVVCSLLNEEGNDQIAAFLDRHSDWTVENIAIPVGSVQENGRRLTVLKDQTDGFFISRLKYSG</sequence>
<evidence type="ECO:0000256" key="5">
    <source>
        <dbReference type="PROSITE-ProRule" id="PRU01023"/>
    </source>
</evidence>
<reference evidence="7 8" key="1">
    <citation type="journal article" date="2011" name="J. Bacteriol.">
        <title>Genome sequence of the ethanol-producing Zymomonas mobilis subsp. pomaceae lectotype strain ATCC 29192.</title>
        <authorList>
            <person name="Kouvelis V.N."/>
            <person name="Davenport K.W."/>
            <person name="Brettin T.S."/>
            <person name="Bruce D."/>
            <person name="Detter C."/>
            <person name="Han C.S."/>
            <person name="Nolan M."/>
            <person name="Tapia R."/>
            <person name="Damoulaki A."/>
            <person name="Kyrpides N.C."/>
            <person name="Typas M.A."/>
            <person name="Pappas K.M."/>
        </authorList>
    </citation>
    <scope>NUCLEOTIDE SEQUENCE [LARGE SCALE GENOMIC DNA]</scope>
    <source>
        <strain evidence="8">ATCC 29192 / DSM 22645 / JCM 10191 / CCUG 17912 / NBRC 13757 / NCIMB 11200 / NRRL B-4491 / Barker I</strain>
    </source>
</reference>
<dbReference type="AlphaFoldDB" id="F8ET38"/>
<evidence type="ECO:0000259" key="6">
    <source>
        <dbReference type="PROSITE" id="PS51686"/>
    </source>
</evidence>
<dbReference type="HOGENOM" id="CLU_005316_0_2_5"/>
<dbReference type="GO" id="GO:0003723">
    <property type="term" value="F:RNA binding"/>
    <property type="evidence" value="ECO:0007669"/>
    <property type="project" value="UniProtKB-UniRule"/>
</dbReference>
<accession>F8ET38</accession>
<dbReference type="STRING" id="579138.Zymop_0024"/>
<organism evidence="7 8">
    <name type="scientific">Zymomonas mobilis subsp. pomaceae (strain ATCC 29192 / DSM 22645 / JCM 10191 / CCUG 17912 / NBRC 13757 / NCIMB 11200 / NRRL B-4491 / Barker I)</name>
    <dbReference type="NCBI Taxonomy" id="579138"/>
    <lineage>
        <taxon>Bacteria</taxon>
        <taxon>Pseudomonadati</taxon>
        <taxon>Pseudomonadota</taxon>
        <taxon>Alphaproteobacteria</taxon>
        <taxon>Sphingomonadales</taxon>
        <taxon>Zymomonadaceae</taxon>
        <taxon>Zymomonas</taxon>
    </lineage>
</organism>
<dbReference type="Proteomes" id="UP000000491">
    <property type="component" value="Chromosome"/>
</dbReference>
<dbReference type="Gene3D" id="3.40.50.150">
    <property type="entry name" value="Vaccinia Virus protein VP39"/>
    <property type="match status" value="1"/>
</dbReference>
<keyword evidence="2 5" id="KW-0808">Transferase</keyword>
<dbReference type="eggNOG" id="COG0144">
    <property type="taxonomic scope" value="Bacteria"/>
</dbReference>
<dbReference type="PATRIC" id="fig|579138.3.peg.25"/>
<name>F8ET38_ZYMMT</name>
<evidence type="ECO:0000256" key="1">
    <source>
        <dbReference type="ARBA" id="ARBA00022603"/>
    </source>
</evidence>
<gene>
    <name evidence="7" type="ordered locus">Zymop_0024</name>
</gene>
<dbReference type="InterPro" id="IPR029063">
    <property type="entry name" value="SAM-dependent_MTases_sf"/>
</dbReference>
<dbReference type="SUPFAM" id="SSF53335">
    <property type="entry name" value="S-adenosyl-L-methionine-dependent methyltransferases"/>
    <property type="match status" value="1"/>
</dbReference>
<dbReference type="PANTHER" id="PTHR22807">
    <property type="entry name" value="NOP2 YEAST -RELATED NOL1/NOP2/FMU SUN DOMAIN-CONTAINING"/>
    <property type="match status" value="1"/>
</dbReference>
<evidence type="ECO:0000256" key="3">
    <source>
        <dbReference type="ARBA" id="ARBA00022691"/>
    </source>
</evidence>
<feature type="active site" description="Nucleophile" evidence="5">
    <location>
        <position position="346"/>
    </location>
</feature>
<feature type="domain" description="SAM-dependent MTase RsmB/NOP-type" evidence="6">
    <location>
        <begin position="126"/>
        <end position="404"/>
    </location>
</feature>
<keyword evidence="1 5" id="KW-0489">Methyltransferase</keyword>
<dbReference type="InterPro" id="IPR023267">
    <property type="entry name" value="RCMT"/>
</dbReference>
<feature type="binding site" evidence="5">
    <location>
        <position position="245"/>
    </location>
    <ligand>
        <name>S-adenosyl-L-methionine</name>
        <dbReference type="ChEBI" id="CHEBI:59789"/>
    </ligand>
</feature>
<dbReference type="GO" id="GO:0008173">
    <property type="term" value="F:RNA methyltransferase activity"/>
    <property type="evidence" value="ECO:0007669"/>
    <property type="project" value="InterPro"/>
</dbReference>